<evidence type="ECO:0000313" key="1">
    <source>
        <dbReference type="EMBL" id="CCI47477.1"/>
    </source>
</evidence>
<accession>A0A024GMC0</accession>
<organism evidence="1 2">
    <name type="scientific">Albugo candida</name>
    <dbReference type="NCBI Taxonomy" id="65357"/>
    <lineage>
        <taxon>Eukaryota</taxon>
        <taxon>Sar</taxon>
        <taxon>Stramenopiles</taxon>
        <taxon>Oomycota</taxon>
        <taxon>Peronosporomycetes</taxon>
        <taxon>Albuginales</taxon>
        <taxon>Albuginaceae</taxon>
        <taxon>Albugo</taxon>
    </lineage>
</organism>
<reference evidence="1 2" key="1">
    <citation type="submission" date="2012-05" db="EMBL/GenBank/DDBJ databases">
        <title>Recombination and specialization in a pathogen metapopulation.</title>
        <authorList>
            <person name="Gardiner A."/>
            <person name="Kemen E."/>
            <person name="Schultz-Larsen T."/>
            <person name="MacLean D."/>
            <person name="Van Oosterhout C."/>
            <person name="Jones J.D.G."/>
        </authorList>
    </citation>
    <scope>NUCLEOTIDE SEQUENCE [LARGE SCALE GENOMIC DNA]</scope>
    <source>
        <strain evidence="1 2">Ac Nc2</strain>
    </source>
</reference>
<sequence>MKWSCLPLKIRYNDYCKERHQSENSTFRMSLPSLPSQLSLRTIPQQLSKNSNEVKCFRATLCALNSHQADHSHQNVHNFRHVRFSVRCLSQRTFAIALSE</sequence>
<evidence type="ECO:0000313" key="2">
    <source>
        <dbReference type="Proteomes" id="UP000053237"/>
    </source>
</evidence>
<dbReference type="InParanoid" id="A0A024GMC0"/>
<proteinExistence type="predicted"/>
<keyword evidence="2" id="KW-1185">Reference proteome</keyword>
<protein>
    <submittedName>
        <fullName evidence="1">Uncharacterized protein</fullName>
    </submittedName>
</protein>
<name>A0A024GMC0_9STRA</name>
<dbReference type="Proteomes" id="UP000053237">
    <property type="component" value="Unassembled WGS sequence"/>
</dbReference>
<dbReference type="AlphaFoldDB" id="A0A024GMC0"/>
<dbReference type="EMBL" id="CAIX01000171">
    <property type="protein sequence ID" value="CCI47477.1"/>
    <property type="molecule type" value="Genomic_DNA"/>
</dbReference>
<comment type="caution">
    <text evidence="1">The sequence shown here is derived from an EMBL/GenBank/DDBJ whole genome shotgun (WGS) entry which is preliminary data.</text>
</comment>
<gene>
    <name evidence="1" type="ORF">BN9_084840</name>
</gene>